<dbReference type="InterPro" id="IPR017871">
    <property type="entry name" value="ABC_transporter-like_CS"/>
</dbReference>
<feature type="transmembrane region" description="Helical" evidence="10">
    <location>
        <begin position="120"/>
        <end position="143"/>
    </location>
</feature>
<evidence type="ECO:0000259" key="11">
    <source>
        <dbReference type="PROSITE" id="PS50893"/>
    </source>
</evidence>
<organism evidence="13 14">
    <name type="scientific">Blepharisma stoltei</name>
    <dbReference type="NCBI Taxonomy" id="1481888"/>
    <lineage>
        <taxon>Eukaryota</taxon>
        <taxon>Sar</taxon>
        <taxon>Alveolata</taxon>
        <taxon>Ciliophora</taxon>
        <taxon>Postciliodesmatophora</taxon>
        <taxon>Heterotrichea</taxon>
        <taxon>Heterotrichida</taxon>
        <taxon>Blepharismidae</taxon>
        <taxon>Blepharisma</taxon>
    </lineage>
</organism>
<dbReference type="GO" id="GO:0005524">
    <property type="term" value="F:ATP binding"/>
    <property type="evidence" value="ECO:0007669"/>
    <property type="project" value="UniProtKB-KW"/>
</dbReference>
<evidence type="ECO:0000259" key="12">
    <source>
        <dbReference type="PROSITE" id="PS50929"/>
    </source>
</evidence>
<evidence type="ECO:0000256" key="8">
    <source>
        <dbReference type="ARBA" id="ARBA00022989"/>
    </source>
</evidence>
<dbReference type="Gene3D" id="1.20.1560.10">
    <property type="entry name" value="ABC transporter type 1, transmembrane domain"/>
    <property type="match status" value="2"/>
</dbReference>
<dbReference type="CDD" id="cd03250">
    <property type="entry name" value="ABCC_MRP_domain1"/>
    <property type="match status" value="1"/>
</dbReference>
<feature type="transmembrane region" description="Helical" evidence="10">
    <location>
        <begin position="940"/>
        <end position="960"/>
    </location>
</feature>
<dbReference type="PANTHER" id="PTHR24223:SF456">
    <property type="entry name" value="MULTIDRUG RESISTANCE-ASSOCIATED PROTEIN LETHAL(2)03659"/>
    <property type="match status" value="1"/>
</dbReference>
<evidence type="ECO:0000256" key="10">
    <source>
        <dbReference type="SAM" id="Phobius"/>
    </source>
</evidence>
<dbReference type="FunFam" id="3.40.50.300:FF:000973">
    <property type="entry name" value="Multidrug resistance-associated protein 4"/>
    <property type="match status" value="1"/>
</dbReference>
<evidence type="ECO:0000256" key="2">
    <source>
        <dbReference type="ARBA" id="ARBA00009726"/>
    </source>
</evidence>
<dbReference type="InterPro" id="IPR044726">
    <property type="entry name" value="ABCC_6TM_D2"/>
</dbReference>
<keyword evidence="6" id="KW-0547">Nucleotide-binding</keyword>
<dbReference type="EMBL" id="CAJZBQ010000005">
    <property type="protein sequence ID" value="CAG9311971.1"/>
    <property type="molecule type" value="Genomic_DNA"/>
</dbReference>
<feature type="transmembrane region" description="Helical" evidence="10">
    <location>
        <begin position="82"/>
        <end position="108"/>
    </location>
</feature>
<feature type="transmembrane region" description="Helical" evidence="10">
    <location>
        <begin position="688"/>
        <end position="714"/>
    </location>
</feature>
<dbReference type="InterPro" id="IPR036640">
    <property type="entry name" value="ABC1_TM_sf"/>
</dbReference>
<feature type="transmembrane region" description="Helical" evidence="10">
    <location>
        <begin position="221"/>
        <end position="244"/>
    </location>
</feature>
<dbReference type="GO" id="GO:0140359">
    <property type="term" value="F:ABC-type transporter activity"/>
    <property type="evidence" value="ECO:0007669"/>
    <property type="project" value="InterPro"/>
</dbReference>
<dbReference type="Proteomes" id="UP001162131">
    <property type="component" value="Unassembled WGS sequence"/>
</dbReference>
<dbReference type="PROSITE" id="PS00211">
    <property type="entry name" value="ABC_TRANSPORTER_1"/>
    <property type="match status" value="2"/>
</dbReference>
<dbReference type="PANTHER" id="PTHR24223">
    <property type="entry name" value="ATP-BINDING CASSETTE SUB-FAMILY C"/>
    <property type="match status" value="1"/>
</dbReference>
<gene>
    <name evidence="13" type="ORF">BSTOLATCC_MIC5230</name>
</gene>
<dbReference type="CDD" id="cd18580">
    <property type="entry name" value="ABC_6TM_ABCC_D2"/>
    <property type="match status" value="1"/>
</dbReference>
<evidence type="ECO:0000256" key="7">
    <source>
        <dbReference type="ARBA" id="ARBA00022840"/>
    </source>
</evidence>
<dbReference type="InterPro" id="IPR003439">
    <property type="entry name" value="ABC_transporter-like_ATP-bd"/>
</dbReference>
<evidence type="ECO:0000256" key="3">
    <source>
        <dbReference type="ARBA" id="ARBA00022448"/>
    </source>
</evidence>
<feature type="domain" description="ABC transmembrane type-1" evidence="12">
    <location>
        <begin position="691"/>
        <end position="956"/>
    </location>
</feature>
<feature type="transmembrane region" description="Helical" evidence="10">
    <location>
        <begin position="913"/>
        <end position="933"/>
    </location>
</feature>
<evidence type="ECO:0000313" key="13">
    <source>
        <dbReference type="EMBL" id="CAG9311971.1"/>
    </source>
</evidence>
<dbReference type="FunFam" id="3.40.50.300:FF:000163">
    <property type="entry name" value="Multidrug resistance-associated protein member 4"/>
    <property type="match status" value="1"/>
</dbReference>
<comment type="similarity">
    <text evidence="2">Belongs to the ABC transporter superfamily. ABCC family. Conjugate transporter (TC 3.A.1.208) subfamily.</text>
</comment>
<keyword evidence="8 10" id="KW-1133">Transmembrane helix</keyword>
<keyword evidence="3" id="KW-0813">Transport</keyword>
<dbReference type="PROSITE" id="PS50929">
    <property type="entry name" value="ABC_TM1F"/>
    <property type="match status" value="2"/>
</dbReference>
<name>A0AAU9IC07_9CILI</name>
<evidence type="ECO:0000313" key="14">
    <source>
        <dbReference type="Proteomes" id="UP001162131"/>
    </source>
</evidence>
<evidence type="ECO:0000256" key="6">
    <source>
        <dbReference type="ARBA" id="ARBA00022741"/>
    </source>
</evidence>
<feature type="transmembrane region" description="Helical" evidence="10">
    <location>
        <begin position="817"/>
        <end position="843"/>
    </location>
</feature>
<evidence type="ECO:0000256" key="5">
    <source>
        <dbReference type="ARBA" id="ARBA00022737"/>
    </source>
</evidence>
<evidence type="ECO:0000256" key="4">
    <source>
        <dbReference type="ARBA" id="ARBA00022692"/>
    </source>
</evidence>
<feature type="transmembrane region" description="Helical" evidence="10">
    <location>
        <begin position="191"/>
        <end position="215"/>
    </location>
</feature>
<dbReference type="Gene3D" id="3.40.50.300">
    <property type="entry name" value="P-loop containing nucleotide triphosphate hydrolases"/>
    <property type="match status" value="2"/>
</dbReference>
<dbReference type="SMART" id="SM00382">
    <property type="entry name" value="AAA"/>
    <property type="match status" value="2"/>
</dbReference>
<evidence type="ECO:0000256" key="9">
    <source>
        <dbReference type="ARBA" id="ARBA00023136"/>
    </source>
</evidence>
<keyword evidence="7" id="KW-0067">ATP-binding</keyword>
<keyword evidence="14" id="KW-1185">Reference proteome</keyword>
<dbReference type="CDD" id="cd03244">
    <property type="entry name" value="ABCC_MRP_domain2"/>
    <property type="match status" value="1"/>
</dbReference>
<keyword evidence="9 10" id="KW-0472">Membrane</keyword>
<evidence type="ECO:0000256" key="1">
    <source>
        <dbReference type="ARBA" id="ARBA00004141"/>
    </source>
</evidence>
<feature type="transmembrane region" description="Helical" evidence="10">
    <location>
        <begin position="302"/>
        <end position="325"/>
    </location>
</feature>
<sequence>MTQPIFRYDEANWINDILFTWAFSPIRFWVKNKPNPSNLVDVPKRLKFNESVDKLEKEWENELNSKNPSFFKALIRVVGWDFIKYCIPGIIGYNLGLVQAVLVIFLVEYMRDEDADHYEAIYLVIAYATSVISAHFLFTISSFKLRVLTARIKSIIPCVIFKKVLTMSNVAISEGDNKGKLSNVIATELEFLDLLFVTMLVLAMPIFIIGSYIILGILIGWAGIIGLTIDILHFPIIVLLANIVGNYRLKIAIHSDGRVKMITNLIEGIRIIKLYGWEDPYLALIYKKRLEEIREAIHKINVFSIGNTIGTAGSCLILLITFWLFVHFGNDLSSGEVFCAATLLLMAHVLITRSGVVAITTIVLLILSMQRVTQIILLKPRPKSQNSDTMGHSVSVKNASFGYNGANTGNSSELHKLSEGDGEKEPALIGINFELEIGELLIVVGPSGSGKSTLLMGLLQEIALKSGNFGVNGKIAYSGDNPWIVSGTIKENIVMGSEYNEELYNRVIFACALEKDLKLLTYGDNTNIGNRGITLSGGQKARICLARAVYTNRDIILLDDPLSSFDPEVSAHIWKYCIKGILSGKTIVIATHQLQLASKADKILILFQGRQIFFGNSEELKTRENIVNILGDLNDTSSVSTIKNSDLDSLISANVNQDKISIEDEASSKPVVVKSYFRYLLYGYKYSFIFVIIFLILIAAHAASVAVMWWLAIWAAQSESEQENNYYVYVFAIISLLSLITAFLRCYILYYGMAISGRNLHNAALAGITKTNTWYFDKNPTGRMINRFSKDTLLMDEILMMHLFEFVHTLILLWGTFIVVTIVAPLNVFAITAYLVYVIFLALKLVPISKELRSIELMSKSPIFSICNESVLGLVYIRSFDLQEKFYLDLRKAVEHNLKCILNNELCIRFYQAYIELGGTLLNIINVIILVVFRDYVREEFAAMSMSLLISILALASWWAEMMIETENLMSSPQRLMEYADLPVEGNFDSSKKFVIHSGKIEVQNLWMRYQDNLPFALQYLDFYIEPAQKVGIVGRTGSGKSSFMQVLFRLINPYSGTIIIDGQDYREAGLHQLRKQMSVIPQSPTIFLASFRDNLDPFHEHTEEEIMQVLKETRLYDKINSYPDGLNHILNGDGGGLSAGQKQLVCLARAVIRKNKIVMMDEATSNVDFETDKFIHKKIKKMFVDSTLLIIAHRLRTIIDMEKIIVMEEGTCKEFGDPKELVKNEDSLFRKMIMYTGQVESQYLLKKLIID</sequence>
<dbReference type="Pfam" id="PF00664">
    <property type="entry name" value="ABC_membrane"/>
    <property type="match status" value="2"/>
</dbReference>
<dbReference type="AlphaFoldDB" id="A0AAU9IC07"/>
<comment type="subcellular location">
    <subcellularLocation>
        <location evidence="1">Membrane</location>
        <topology evidence="1">Multi-pass membrane protein</topology>
    </subcellularLocation>
</comment>
<dbReference type="Pfam" id="PF00005">
    <property type="entry name" value="ABC_tran"/>
    <property type="match status" value="2"/>
</dbReference>
<dbReference type="GO" id="GO:0016020">
    <property type="term" value="C:membrane"/>
    <property type="evidence" value="ECO:0007669"/>
    <property type="project" value="UniProtKB-SubCell"/>
</dbReference>
<feature type="domain" description="ABC transporter" evidence="11">
    <location>
        <begin position="1001"/>
        <end position="1235"/>
    </location>
</feature>
<dbReference type="InterPro" id="IPR027417">
    <property type="entry name" value="P-loop_NTPase"/>
</dbReference>
<feature type="domain" description="ABC transmembrane type-1" evidence="12">
    <location>
        <begin position="95"/>
        <end position="347"/>
    </location>
</feature>
<dbReference type="InterPro" id="IPR050173">
    <property type="entry name" value="ABC_transporter_C-like"/>
</dbReference>
<feature type="domain" description="ABC transporter" evidence="11">
    <location>
        <begin position="412"/>
        <end position="633"/>
    </location>
</feature>
<proteinExistence type="inferred from homology"/>
<feature type="transmembrane region" description="Helical" evidence="10">
    <location>
        <begin position="726"/>
        <end position="750"/>
    </location>
</feature>
<keyword evidence="4 10" id="KW-0812">Transmembrane</keyword>
<dbReference type="InterPro" id="IPR011527">
    <property type="entry name" value="ABC1_TM_dom"/>
</dbReference>
<dbReference type="SUPFAM" id="SSF90123">
    <property type="entry name" value="ABC transporter transmembrane region"/>
    <property type="match status" value="2"/>
</dbReference>
<accession>A0AAU9IC07</accession>
<feature type="transmembrane region" description="Helical" evidence="10">
    <location>
        <begin position="345"/>
        <end position="367"/>
    </location>
</feature>
<comment type="caution">
    <text evidence="13">The sequence shown here is derived from an EMBL/GenBank/DDBJ whole genome shotgun (WGS) entry which is preliminary data.</text>
</comment>
<keyword evidence="5" id="KW-0677">Repeat</keyword>
<protein>
    <submittedName>
        <fullName evidence="13">Uncharacterized protein</fullName>
    </submittedName>
</protein>
<dbReference type="GO" id="GO:0016887">
    <property type="term" value="F:ATP hydrolysis activity"/>
    <property type="evidence" value="ECO:0007669"/>
    <property type="project" value="InterPro"/>
</dbReference>
<dbReference type="PROSITE" id="PS50893">
    <property type="entry name" value="ABC_TRANSPORTER_2"/>
    <property type="match status" value="2"/>
</dbReference>
<reference evidence="13" key="1">
    <citation type="submission" date="2021-09" db="EMBL/GenBank/DDBJ databases">
        <authorList>
            <consortium name="AG Swart"/>
            <person name="Singh M."/>
            <person name="Singh A."/>
            <person name="Seah K."/>
            <person name="Emmerich C."/>
        </authorList>
    </citation>
    <scope>NUCLEOTIDE SEQUENCE</scope>
    <source>
        <strain evidence="13">ATCC30299</strain>
    </source>
</reference>
<dbReference type="InterPro" id="IPR003593">
    <property type="entry name" value="AAA+_ATPase"/>
</dbReference>
<dbReference type="SUPFAM" id="SSF52540">
    <property type="entry name" value="P-loop containing nucleoside triphosphate hydrolases"/>
    <property type="match status" value="2"/>
</dbReference>